<reference evidence="2" key="1">
    <citation type="submission" date="2016-01" db="EMBL/GenBank/DDBJ databases">
        <authorList>
            <person name="Vorgias C.E."/>
        </authorList>
    </citation>
    <scope>NUCLEOTIDE SEQUENCE [LARGE SCALE GENOMIC DNA]</scope>
</reference>
<dbReference type="STRING" id="54262.CHITON_1766"/>
<dbReference type="Proteomes" id="UP000093069">
    <property type="component" value="Chromosome I"/>
</dbReference>
<dbReference type="Pfam" id="PF19585">
    <property type="entry name" value="DUF6092"/>
    <property type="match status" value="1"/>
</dbReference>
<dbReference type="AlphaFoldDB" id="A0A160VTT5"/>
<sequence>MLDAAIKTIEIMEKYGKVPPEILEIKREIENKKNLVMYDEEEFMAFLDELSRKIAKLIK</sequence>
<proteinExistence type="predicted"/>
<protein>
    <submittedName>
        <fullName evidence="1">Uncharacterized protein</fullName>
    </submittedName>
</protein>
<name>A0A160VTT5_9EURY</name>
<evidence type="ECO:0000313" key="1">
    <source>
        <dbReference type="EMBL" id="CUX78545.1"/>
    </source>
</evidence>
<dbReference type="KEGG" id="tch:CHITON_1766"/>
<dbReference type="InterPro" id="IPR046074">
    <property type="entry name" value="DUF6092"/>
</dbReference>
<gene>
    <name evidence="1" type="ORF">CHITON_1766</name>
</gene>
<evidence type="ECO:0000313" key="2">
    <source>
        <dbReference type="Proteomes" id="UP000093069"/>
    </source>
</evidence>
<accession>A0A160VTT5</accession>
<organism evidence="1 2">
    <name type="scientific">Thermococcus chitonophagus</name>
    <dbReference type="NCBI Taxonomy" id="54262"/>
    <lineage>
        <taxon>Archaea</taxon>
        <taxon>Methanobacteriati</taxon>
        <taxon>Methanobacteriota</taxon>
        <taxon>Thermococci</taxon>
        <taxon>Thermococcales</taxon>
        <taxon>Thermococcaceae</taxon>
        <taxon>Thermococcus</taxon>
    </lineage>
</organism>
<dbReference type="EMBL" id="LN999010">
    <property type="protein sequence ID" value="CUX78545.1"/>
    <property type="molecule type" value="Genomic_DNA"/>
</dbReference>